<dbReference type="InterPro" id="IPR004843">
    <property type="entry name" value="Calcineurin-like_PHP"/>
</dbReference>
<feature type="domain" description="Serine/threonine specific protein phosphatases" evidence="4">
    <location>
        <begin position="252"/>
        <end position="523"/>
    </location>
</feature>
<dbReference type="GO" id="GO:0005737">
    <property type="term" value="C:cytoplasm"/>
    <property type="evidence" value="ECO:0007669"/>
    <property type="project" value="TreeGrafter"/>
</dbReference>
<dbReference type="PANTHER" id="PTHR11668:SF290">
    <property type="entry name" value="SERINE_THREONINE SPECIFIC PROTEIN PHOSPHATASES DOMAIN-CONTAINING PROTEIN"/>
    <property type="match status" value="1"/>
</dbReference>
<dbReference type="InterPro" id="IPR006186">
    <property type="entry name" value="Ser/Thr-sp_prot-phosphatase"/>
</dbReference>
<dbReference type="Gene3D" id="3.60.21.10">
    <property type="match status" value="1"/>
</dbReference>
<organism evidence="5 6">
    <name type="scientific">Bursaphelenchus okinawaensis</name>
    <dbReference type="NCBI Taxonomy" id="465554"/>
    <lineage>
        <taxon>Eukaryota</taxon>
        <taxon>Metazoa</taxon>
        <taxon>Ecdysozoa</taxon>
        <taxon>Nematoda</taxon>
        <taxon>Chromadorea</taxon>
        <taxon>Rhabditida</taxon>
        <taxon>Tylenchina</taxon>
        <taxon>Tylenchomorpha</taxon>
        <taxon>Aphelenchoidea</taxon>
        <taxon>Aphelenchoididae</taxon>
        <taxon>Bursaphelenchus</taxon>
    </lineage>
</organism>
<dbReference type="Proteomes" id="UP000614601">
    <property type="component" value="Unassembled WGS sequence"/>
</dbReference>
<evidence type="ECO:0000256" key="2">
    <source>
        <dbReference type="SAM" id="Phobius"/>
    </source>
</evidence>
<evidence type="ECO:0000256" key="1">
    <source>
        <dbReference type="SAM" id="MobiDB-lite"/>
    </source>
</evidence>
<dbReference type="PANTHER" id="PTHR11668">
    <property type="entry name" value="SERINE/THREONINE PROTEIN PHOSPHATASE"/>
    <property type="match status" value="1"/>
</dbReference>
<dbReference type="SMART" id="SM00156">
    <property type="entry name" value="PP2Ac"/>
    <property type="match status" value="1"/>
</dbReference>
<protein>
    <recommendedName>
        <fullName evidence="4">Serine/threonine specific protein phosphatases domain-containing protein</fullName>
    </recommendedName>
</protein>
<feature type="chain" id="PRO_5035681972" description="Serine/threonine specific protein phosphatases domain-containing protein" evidence="3">
    <location>
        <begin position="18"/>
        <end position="528"/>
    </location>
</feature>
<dbReference type="Pfam" id="PF00149">
    <property type="entry name" value="Metallophos"/>
    <property type="match status" value="1"/>
</dbReference>
<feature type="compositionally biased region" description="Low complexity" evidence="1">
    <location>
        <begin position="511"/>
        <end position="528"/>
    </location>
</feature>
<dbReference type="EMBL" id="CAJFDH010000005">
    <property type="protein sequence ID" value="CAD5224939.1"/>
    <property type="molecule type" value="Genomic_DNA"/>
</dbReference>
<dbReference type="Proteomes" id="UP000783686">
    <property type="component" value="Unassembled WGS sequence"/>
</dbReference>
<evidence type="ECO:0000313" key="5">
    <source>
        <dbReference type="EMBL" id="CAD5224939.1"/>
    </source>
</evidence>
<evidence type="ECO:0000313" key="6">
    <source>
        <dbReference type="Proteomes" id="UP000614601"/>
    </source>
</evidence>
<evidence type="ECO:0000259" key="4">
    <source>
        <dbReference type="SMART" id="SM00156"/>
    </source>
</evidence>
<dbReference type="GO" id="GO:0004722">
    <property type="term" value="F:protein serine/threonine phosphatase activity"/>
    <property type="evidence" value="ECO:0007669"/>
    <property type="project" value="TreeGrafter"/>
</dbReference>
<keyword evidence="2" id="KW-1133">Transmembrane helix</keyword>
<keyword evidence="3" id="KW-0732">Signal</keyword>
<feature type="transmembrane region" description="Helical" evidence="2">
    <location>
        <begin position="108"/>
        <end position="131"/>
    </location>
</feature>
<dbReference type="AlphaFoldDB" id="A0A811LCG3"/>
<dbReference type="PRINTS" id="PR00114">
    <property type="entry name" value="STPHPHTASE"/>
</dbReference>
<reference evidence="5" key="1">
    <citation type="submission" date="2020-09" db="EMBL/GenBank/DDBJ databases">
        <authorList>
            <person name="Kikuchi T."/>
        </authorList>
    </citation>
    <scope>NUCLEOTIDE SEQUENCE</scope>
    <source>
        <strain evidence="5">SH1</strain>
    </source>
</reference>
<keyword evidence="2" id="KW-0472">Membrane</keyword>
<feature type="signal peptide" evidence="3">
    <location>
        <begin position="1"/>
        <end position="17"/>
    </location>
</feature>
<comment type="caution">
    <text evidence="5">The sequence shown here is derived from an EMBL/GenBank/DDBJ whole genome shotgun (WGS) entry which is preliminary data.</text>
</comment>
<dbReference type="SUPFAM" id="SSF56300">
    <property type="entry name" value="Metallo-dependent phosphatases"/>
    <property type="match status" value="1"/>
</dbReference>
<name>A0A811LCG3_9BILA</name>
<evidence type="ECO:0000256" key="3">
    <source>
        <dbReference type="SAM" id="SignalP"/>
    </source>
</evidence>
<dbReference type="EMBL" id="CAJFCW020000005">
    <property type="protein sequence ID" value="CAG9120350.1"/>
    <property type="molecule type" value="Genomic_DNA"/>
</dbReference>
<dbReference type="InterPro" id="IPR050341">
    <property type="entry name" value="PP1_catalytic_subunit"/>
</dbReference>
<keyword evidence="6" id="KW-1185">Reference proteome</keyword>
<gene>
    <name evidence="5" type="ORF">BOKJ2_LOCUS11329</name>
</gene>
<keyword evidence="2" id="KW-0812">Transmembrane</keyword>
<sequence>MLVVLFLTILLLPSIHGIQCSSNSSLECKRYCYQNVNDGTTGCLEDLEVLPPDFTCPFGTHTYCYATTSSEWYEDNNILYACNSTDCLKDAKSKFPIPKMRYDFYSMAIFYICGTLSLLLVTILGVFPLSYRLYAKRKNQKLTESGLNPELDPELFKNIWPQSITKHKDTVATGLIPLEETDDALKEIEKYQKMDRTKSDHVPDPDLKITFERHYVYKKGGHKMVTFARQMPSKYETLLFQMLEHGPGSFALDAIEINEVLDLAHNMFSAEASLVEINAPCIVIGELDASYPDIFRWLQVLGFPGQKKLIFAGGVFDSTAAGAIETLALVAALKVALPFDVFVIKGAKEMVDYHFPSRFGRNVSNGLGVAVNRMFSQLPLAVLVEKKILVVHSGISTKMRKLETIINIRRPITISNLPDLAQDLIYSIPTLDSPGRRSFTEDTVYQVCEDLNLELIIRARGRSAEGHFTFANQRMLSIFSKTSMNEHEKGCAVTIEPKGIVRLHTIEDDSQLSPSPSSSEPTSSSAPT</sequence>
<proteinExistence type="predicted"/>
<accession>A0A811LCG3</accession>
<feature type="region of interest" description="Disordered" evidence="1">
    <location>
        <begin position="507"/>
        <end position="528"/>
    </location>
</feature>
<dbReference type="InterPro" id="IPR029052">
    <property type="entry name" value="Metallo-depent_PP-like"/>
</dbReference>
<dbReference type="GO" id="GO:0005634">
    <property type="term" value="C:nucleus"/>
    <property type="evidence" value="ECO:0007669"/>
    <property type="project" value="TreeGrafter"/>
</dbReference>
<dbReference type="OrthoDB" id="5826368at2759"/>